<dbReference type="EMBL" id="LAZR01003461">
    <property type="protein sequence ID" value="KKN18076.1"/>
    <property type="molecule type" value="Genomic_DNA"/>
</dbReference>
<gene>
    <name evidence="1" type="ORF">LCGC14_0959350</name>
</gene>
<sequence length="116" mass="13442">MINWWITNVSDMNVCLADLGITVPAGRSWNLLDKKHFQFKVEDLERSRAIGSINKKRDKIKTGITHQQIVKSSHELAKQPIQTRKRSAVKITESKYDDGDWLFSDEEHAEEMSKDE</sequence>
<comment type="caution">
    <text evidence="1">The sequence shown here is derived from an EMBL/GenBank/DDBJ whole genome shotgun (WGS) entry which is preliminary data.</text>
</comment>
<organism evidence="1">
    <name type="scientific">marine sediment metagenome</name>
    <dbReference type="NCBI Taxonomy" id="412755"/>
    <lineage>
        <taxon>unclassified sequences</taxon>
        <taxon>metagenomes</taxon>
        <taxon>ecological metagenomes</taxon>
    </lineage>
</organism>
<accession>A0A0F9QY68</accession>
<protein>
    <submittedName>
        <fullName evidence="1">Uncharacterized protein</fullName>
    </submittedName>
</protein>
<reference evidence="1" key="1">
    <citation type="journal article" date="2015" name="Nature">
        <title>Complex archaea that bridge the gap between prokaryotes and eukaryotes.</title>
        <authorList>
            <person name="Spang A."/>
            <person name="Saw J.H."/>
            <person name="Jorgensen S.L."/>
            <person name="Zaremba-Niedzwiedzka K."/>
            <person name="Martijn J."/>
            <person name="Lind A.E."/>
            <person name="van Eijk R."/>
            <person name="Schleper C."/>
            <person name="Guy L."/>
            <person name="Ettema T.J."/>
        </authorList>
    </citation>
    <scope>NUCLEOTIDE SEQUENCE</scope>
</reference>
<proteinExistence type="predicted"/>
<dbReference type="AlphaFoldDB" id="A0A0F9QY68"/>
<evidence type="ECO:0000313" key="1">
    <source>
        <dbReference type="EMBL" id="KKN18076.1"/>
    </source>
</evidence>
<name>A0A0F9QY68_9ZZZZ</name>